<dbReference type="EMBL" id="JXTC01000645">
    <property type="protein sequence ID" value="PON42044.1"/>
    <property type="molecule type" value="Genomic_DNA"/>
</dbReference>
<protein>
    <submittedName>
        <fullName evidence="1">Uncharacterized protein</fullName>
    </submittedName>
</protein>
<evidence type="ECO:0000313" key="1">
    <source>
        <dbReference type="EMBL" id="PON42044.1"/>
    </source>
</evidence>
<comment type="caution">
    <text evidence="1">The sequence shown here is derived from an EMBL/GenBank/DDBJ whole genome shotgun (WGS) entry which is preliminary data.</text>
</comment>
<evidence type="ECO:0000313" key="2">
    <source>
        <dbReference type="Proteomes" id="UP000237000"/>
    </source>
</evidence>
<proteinExistence type="predicted"/>
<dbReference type="Proteomes" id="UP000237000">
    <property type="component" value="Unassembled WGS sequence"/>
</dbReference>
<dbReference type="InParanoid" id="A0A2P5AZR8"/>
<keyword evidence="2" id="KW-1185">Reference proteome</keyword>
<reference evidence="2" key="1">
    <citation type="submission" date="2016-06" db="EMBL/GenBank/DDBJ databases">
        <title>Parallel loss of symbiosis genes in relatives of nitrogen-fixing non-legume Parasponia.</title>
        <authorList>
            <person name="Van Velzen R."/>
            <person name="Holmer R."/>
            <person name="Bu F."/>
            <person name="Rutten L."/>
            <person name="Van Zeijl A."/>
            <person name="Liu W."/>
            <person name="Santuari L."/>
            <person name="Cao Q."/>
            <person name="Sharma T."/>
            <person name="Shen D."/>
            <person name="Roswanjaya Y."/>
            <person name="Wardhani T."/>
            <person name="Kalhor M.S."/>
            <person name="Jansen J."/>
            <person name="Van den Hoogen J."/>
            <person name="Gungor B."/>
            <person name="Hartog M."/>
            <person name="Hontelez J."/>
            <person name="Verver J."/>
            <person name="Yang W.-C."/>
            <person name="Schijlen E."/>
            <person name="Repin R."/>
            <person name="Schilthuizen M."/>
            <person name="Schranz E."/>
            <person name="Heidstra R."/>
            <person name="Miyata K."/>
            <person name="Fedorova E."/>
            <person name="Kohlen W."/>
            <person name="Bisseling T."/>
            <person name="Smit S."/>
            <person name="Geurts R."/>
        </authorList>
    </citation>
    <scope>NUCLEOTIDE SEQUENCE [LARGE SCALE GENOMIC DNA]</scope>
    <source>
        <strain evidence="2">cv. RG33-2</strain>
    </source>
</reference>
<accession>A0A2P5AZR8</accession>
<organism evidence="1 2">
    <name type="scientific">Trema orientale</name>
    <name type="common">Charcoal tree</name>
    <name type="synonym">Celtis orientalis</name>
    <dbReference type="NCBI Taxonomy" id="63057"/>
    <lineage>
        <taxon>Eukaryota</taxon>
        <taxon>Viridiplantae</taxon>
        <taxon>Streptophyta</taxon>
        <taxon>Embryophyta</taxon>
        <taxon>Tracheophyta</taxon>
        <taxon>Spermatophyta</taxon>
        <taxon>Magnoliopsida</taxon>
        <taxon>eudicotyledons</taxon>
        <taxon>Gunneridae</taxon>
        <taxon>Pentapetalae</taxon>
        <taxon>rosids</taxon>
        <taxon>fabids</taxon>
        <taxon>Rosales</taxon>
        <taxon>Cannabaceae</taxon>
        <taxon>Trema</taxon>
    </lineage>
</organism>
<name>A0A2P5AZR8_TREOI</name>
<dbReference type="OrthoDB" id="10286992at2759"/>
<gene>
    <name evidence="1" type="ORF">TorRG33x02_336620</name>
</gene>
<sequence>MEMQGALVLTWRTQLVLRVSRRGRVEYHSLAAVDLIAYVDINLFESLISLKRIDKLRSQAMQLENHLLL</sequence>
<dbReference type="AlphaFoldDB" id="A0A2P5AZR8"/>